<dbReference type="EMBL" id="JBHUME010000011">
    <property type="protein sequence ID" value="MFD2614196.1"/>
    <property type="molecule type" value="Genomic_DNA"/>
</dbReference>
<comment type="caution">
    <text evidence="1">The sequence shown here is derived from an EMBL/GenBank/DDBJ whole genome shotgun (WGS) entry which is preliminary data.</text>
</comment>
<accession>A0ABW5PGS5</accession>
<evidence type="ECO:0000313" key="2">
    <source>
        <dbReference type="Proteomes" id="UP001597541"/>
    </source>
</evidence>
<name>A0ABW5PGS5_9BACL</name>
<dbReference type="Proteomes" id="UP001597541">
    <property type="component" value="Unassembled WGS sequence"/>
</dbReference>
<protein>
    <submittedName>
        <fullName evidence="1">Uncharacterized protein</fullName>
    </submittedName>
</protein>
<sequence>MEYSICQRVEIVDMNEEPITETLFEYGQLETPNFSIGCTVIVPSLGLKQFEVVIDPRFNGKNRSKIIDIEFDMMESPVVTRAYLEPVKLIVGQHDIGEV</sequence>
<evidence type="ECO:0000313" key="1">
    <source>
        <dbReference type="EMBL" id="MFD2614196.1"/>
    </source>
</evidence>
<proteinExistence type="predicted"/>
<gene>
    <name evidence="1" type="ORF">ACFSUF_17445</name>
</gene>
<dbReference type="RefSeq" id="WP_377604797.1">
    <property type="nucleotide sequence ID" value="NZ_JBHUME010000011.1"/>
</dbReference>
<keyword evidence="2" id="KW-1185">Reference proteome</keyword>
<organism evidence="1 2">
    <name type="scientific">Paenibacillus gansuensis</name>
    <dbReference type="NCBI Taxonomy" id="306542"/>
    <lineage>
        <taxon>Bacteria</taxon>
        <taxon>Bacillati</taxon>
        <taxon>Bacillota</taxon>
        <taxon>Bacilli</taxon>
        <taxon>Bacillales</taxon>
        <taxon>Paenibacillaceae</taxon>
        <taxon>Paenibacillus</taxon>
    </lineage>
</organism>
<reference evidence="2" key="1">
    <citation type="journal article" date="2019" name="Int. J. Syst. Evol. Microbiol.">
        <title>The Global Catalogue of Microorganisms (GCM) 10K type strain sequencing project: providing services to taxonomists for standard genome sequencing and annotation.</title>
        <authorList>
            <consortium name="The Broad Institute Genomics Platform"/>
            <consortium name="The Broad Institute Genome Sequencing Center for Infectious Disease"/>
            <person name="Wu L."/>
            <person name="Ma J."/>
        </authorList>
    </citation>
    <scope>NUCLEOTIDE SEQUENCE [LARGE SCALE GENOMIC DNA]</scope>
    <source>
        <strain evidence="2">KCTC 3950</strain>
    </source>
</reference>